<accession>A0ABT3SE46</accession>
<dbReference type="Proteomes" id="UP001300745">
    <property type="component" value="Unassembled WGS sequence"/>
</dbReference>
<reference evidence="1 2" key="1">
    <citation type="submission" date="2022-11" db="EMBL/GenBank/DDBJ databases">
        <title>Mycobacterium sp. nov.</title>
        <authorList>
            <person name="Papic B."/>
            <person name="Spicic S."/>
            <person name="Duvnjak S."/>
        </authorList>
    </citation>
    <scope>NUCLEOTIDE SEQUENCE [LARGE SCALE GENOMIC DNA]</scope>
    <source>
        <strain evidence="1 2">CVI_P4</strain>
    </source>
</reference>
<evidence type="ECO:0000313" key="2">
    <source>
        <dbReference type="Proteomes" id="UP001300745"/>
    </source>
</evidence>
<dbReference type="RefSeq" id="WP_265997444.1">
    <property type="nucleotide sequence ID" value="NZ_JAPJDN010000010.1"/>
</dbReference>
<gene>
    <name evidence="1" type="ORF">ORI27_13840</name>
</gene>
<dbReference type="InterPro" id="IPR019276">
    <property type="entry name" value="DUF2303"/>
</dbReference>
<name>A0ABT3SE46_9MYCO</name>
<protein>
    <submittedName>
        <fullName evidence="1">DUF2303 family protein</fullName>
    </submittedName>
</protein>
<dbReference type="Pfam" id="PF10065">
    <property type="entry name" value="DUF2303"/>
    <property type="match status" value="1"/>
</dbReference>
<organism evidence="1 2">
    <name type="scientific">Mycobacterium pinniadriaticum</name>
    <dbReference type="NCBI Taxonomy" id="2994102"/>
    <lineage>
        <taxon>Bacteria</taxon>
        <taxon>Bacillati</taxon>
        <taxon>Actinomycetota</taxon>
        <taxon>Actinomycetes</taxon>
        <taxon>Mycobacteriales</taxon>
        <taxon>Mycobacteriaceae</taxon>
        <taxon>Mycobacterium</taxon>
    </lineage>
</organism>
<sequence length="284" mass="31444">MPEAAKSTMVGTIEHAAAVAKTPFPATVLPDTADDGRSHVAIAVTEQHGLQVKKVEEDESKFPAPWRAKGGRNVADIDSFLAELARRPLGESGTLWGKGTAGTITAIYNDHTKDTPGWRDDTLTVTLKADEDWVAWHQLSGQFMPQEKFGDIIEELRHTIQAPDQADLLEIIDSVRASTSGEFESTIERARGGIKATYKKEVNARAGAVGRELQVPETITLLLRPWDNHPVSYEVQAYFRLNITEGHLRLAVKLFPTRVIIRQAWEEITERVTNAVNKPVYAIS</sequence>
<keyword evidence="2" id="KW-1185">Reference proteome</keyword>
<evidence type="ECO:0000313" key="1">
    <source>
        <dbReference type="EMBL" id="MCX2937786.1"/>
    </source>
</evidence>
<proteinExistence type="predicted"/>
<comment type="caution">
    <text evidence="1">The sequence shown here is derived from an EMBL/GenBank/DDBJ whole genome shotgun (WGS) entry which is preliminary data.</text>
</comment>
<dbReference type="EMBL" id="JAPJDO010000010">
    <property type="protein sequence ID" value="MCX2937786.1"/>
    <property type="molecule type" value="Genomic_DNA"/>
</dbReference>